<proteinExistence type="predicted"/>
<protein>
    <submittedName>
        <fullName evidence="1">Uncharacterized protein</fullName>
    </submittedName>
</protein>
<dbReference type="AlphaFoldDB" id="A0A0C3PJK3"/>
<keyword evidence="2" id="KW-1185">Reference proteome</keyword>
<dbReference type="EMBL" id="KN831945">
    <property type="protein sequence ID" value="KIO14335.1"/>
    <property type="molecule type" value="Genomic_DNA"/>
</dbReference>
<reference evidence="1 2" key="1">
    <citation type="submission" date="2014-04" db="EMBL/GenBank/DDBJ databases">
        <authorList>
            <consortium name="DOE Joint Genome Institute"/>
            <person name="Kuo A."/>
            <person name="Kohler A."/>
            <person name="Costa M.D."/>
            <person name="Nagy L.G."/>
            <person name="Floudas D."/>
            <person name="Copeland A."/>
            <person name="Barry K.W."/>
            <person name="Cichocki N."/>
            <person name="Veneault-Fourrey C."/>
            <person name="LaButti K."/>
            <person name="Lindquist E.A."/>
            <person name="Lipzen A."/>
            <person name="Lundell T."/>
            <person name="Morin E."/>
            <person name="Murat C."/>
            <person name="Sun H."/>
            <person name="Tunlid A."/>
            <person name="Henrissat B."/>
            <person name="Grigoriev I.V."/>
            <person name="Hibbett D.S."/>
            <person name="Martin F."/>
            <person name="Nordberg H.P."/>
            <person name="Cantor M.N."/>
            <person name="Hua S.X."/>
        </authorList>
    </citation>
    <scope>NUCLEOTIDE SEQUENCE [LARGE SCALE GENOMIC DNA]</scope>
    <source>
        <strain evidence="1 2">Marx 270</strain>
    </source>
</reference>
<dbReference type="Proteomes" id="UP000054217">
    <property type="component" value="Unassembled WGS sequence"/>
</dbReference>
<sequence>MPFAQVSVRGSEATVTARTVKTRSCGDAASATTIDPRNNHMGTTGTDLWFARCLAAAQSTFLPCIVRVHGKKKSSIPGVEPFRSLGAGDWRGIPSTFQAKELANSQITHDSGWSDAGTSEVPPCRVLKEKGCV</sequence>
<evidence type="ECO:0000313" key="1">
    <source>
        <dbReference type="EMBL" id="KIO14335.1"/>
    </source>
</evidence>
<reference evidence="2" key="2">
    <citation type="submission" date="2015-01" db="EMBL/GenBank/DDBJ databases">
        <title>Evolutionary Origins and Diversification of the Mycorrhizal Mutualists.</title>
        <authorList>
            <consortium name="DOE Joint Genome Institute"/>
            <consortium name="Mycorrhizal Genomics Consortium"/>
            <person name="Kohler A."/>
            <person name="Kuo A."/>
            <person name="Nagy L.G."/>
            <person name="Floudas D."/>
            <person name="Copeland A."/>
            <person name="Barry K.W."/>
            <person name="Cichocki N."/>
            <person name="Veneault-Fourrey C."/>
            <person name="LaButti K."/>
            <person name="Lindquist E.A."/>
            <person name="Lipzen A."/>
            <person name="Lundell T."/>
            <person name="Morin E."/>
            <person name="Murat C."/>
            <person name="Riley R."/>
            <person name="Ohm R."/>
            <person name="Sun H."/>
            <person name="Tunlid A."/>
            <person name="Henrissat B."/>
            <person name="Grigoriev I.V."/>
            <person name="Hibbett D.S."/>
            <person name="Martin F."/>
        </authorList>
    </citation>
    <scope>NUCLEOTIDE SEQUENCE [LARGE SCALE GENOMIC DNA]</scope>
    <source>
        <strain evidence="2">Marx 270</strain>
    </source>
</reference>
<organism evidence="1 2">
    <name type="scientific">Pisolithus tinctorius Marx 270</name>
    <dbReference type="NCBI Taxonomy" id="870435"/>
    <lineage>
        <taxon>Eukaryota</taxon>
        <taxon>Fungi</taxon>
        <taxon>Dikarya</taxon>
        <taxon>Basidiomycota</taxon>
        <taxon>Agaricomycotina</taxon>
        <taxon>Agaricomycetes</taxon>
        <taxon>Agaricomycetidae</taxon>
        <taxon>Boletales</taxon>
        <taxon>Sclerodermatineae</taxon>
        <taxon>Pisolithaceae</taxon>
        <taxon>Pisolithus</taxon>
    </lineage>
</organism>
<dbReference type="HOGENOM" id="CLU_1907530_0_0_1"/>
<gene>
    <name evidence="1" type="ORF">M404DRAFT_474240</name>
</gene>
<evidence type="ECO:0000313" key="2">
    <source>
        <dbReference type="Proteomes" id="UP000054217"/>
    </source>
</evidence>
<name>A0A0C3PJK3_PISTI</name>
<accession>A0A0C3PJK3</accession>
<dbReference type="InParanoid" id="A0A0C3PJK3"/>